<dbReference type="GeneID" id="113709510"/>
<evidence type="ECO:0000313" key="5">
    <source>
        <dbReference type="RefSeq" id="XP_071922202.1"/>
    </source>
</evidence>
<feature type="compositionally biased region" description="Basic and acidic residues" evidence="2">
    <location>
        <begin position="1219"/>
        <end position="1253"/>
    </location>
</feature>
<name>A0ABM4VRQ5_COFAR</name>
<feature type="region of interest" description="Disordered" evidence="2">
    <location>
        <begin position="1212"/>
        <end position="1334"/>
    </location>
</feature>
<feature type="compositionally biased region" description="Low complexity" evidence="2">
    <location>
        <begin position="9"/>
        <end position="34"/>
    </location>
</feature>
<keyword evidence="1" id="KW-0175">Coiled coil</keyword>
<feature type="region of interest" description="Disordered" evidence="2">
    <location>
        <begin position="753"/>
        <end position="797"/>
    </location>
</feature>
<dbReference type="InterPro" id="IPR025954">
    <property type="entry name" value="DBC1/CARP1_inactive_NUDIX"/>
</dbReference>
<feature type="domain" description="EF-hand" evidence="3">
    <location>
        <begin position="1365"/>
        <end position="1400"/>
    </location>
</feature>
<evidence type="ECO:0000313" key="4">
    <source>
        <dbReference type="Proteomes" id="UP001652660"/>
    </source>
</evidence>
<feature type="compositionally biased region" description="Polar residues" evidence="2">
    <location>
        <begin position="88"/>
        <end position="110"/>
    </location>
</feature>
<dbReference type="PROSITE" id="PS50222">
    <property type="entry name" value="EF_HAND_2"/>
    <property type="match status" value="1"/>
</dbReference>
<feature type="compositionally biased region" description="Basic and acidic residues" evidence="2">
    <location>
        <begin position="389"/>
        <end position="499"/>
    </location>
</feature>
<evidence type="ECO:0000259" key="3">
    <source>
        <dbReference type="PROSITE" id="PS50222"/>
    </source>
</evidence>
<keyword evidence="4" id="KW-1185">Reference proteome</keyword>
<evidence type="ECO:0000256" key="2">
    <source>
        <dbReference type="SAM" id="MobiDB-lite"/>
    </source>
</evidence>
<feature type="region of interest" description="Disordered" evidence="2">
    <location>
        <begin position="333"/>
        <end position="352"/>
    </location>
</feature>
<feature type="compositionally biased region" description="Acidic residues" evidence="2">
    <location>
        <begin position="1284"/>
        <end position="1296"/>
    </location>
</feature>
<dbReference type="InterPro" id="IPR011992">
    <property type="entry name" value="EF-hand-dom_pair"/>
</dbReference>
<evidence type="ECO:0000256" key="1">
    <source>
        <dbReference type="ARBA" id="ARBA00023054"/>
    </source>
</evidence>
<feature type="compositionally biased region" description="Basic and acidic residues" evidence="2">
    <location>
        <begin position="770"/>
        <end position="791"/>
    </location>
</feature>
<feature type="region of interest" description="Disordered" evidence="2">
    <location>
        <begin position="1066"/>
        <end position="1142"/>
    </location>
</feature>
<sequence>MYSSRGNNSYGQQQPQQQQQPYPSQSAYTQNLGPGYHGPPGGRPEGMLQPSVVSRHSSMLGGPQEGDMGGYRGHSHLSAGPQNYGARQYSSVYSSADQQDCASSPSQQGNGLSGRSIVLIGFSVLAVAPKISAKGSLPSLLEGRRGFNSSMADSPKFTSGDYVSSSGHAFGHKVDQLYSDRVSDYTPGDRHQYGDRHSIYIGRELPSEPASRYAESVAFVHKHQPEIYERTEQQSMLRQESVLKTQSLTSTSLGGNSRQADFLAARGNTLHRSAEDHYPIQDPIAYGGRMDPDPHSLSMLSGSSYGKNHSSSILGAGPHRNVDDLKFVQGSLDPGYGVSLPPGRDYGTGKRLQGMSIDSDYPNTMLLRGAHPMINDHKDDRVAYQRELERRGKEHHRDYSREREKDREREKEWEQEWQREREQERDRERERERKRERDRERERQLFIERREKEREREQHRKHEITVKRERTPARLSKERRGTSLTKDGRPSRQESPRHEALHRRHSPPKEKRRDYVCKVYSSRLVEVERDYLSLAKRYPRLFVSPECSKVVVNWPKVNVKLSLYTPVSFEHDFVEDDAAVERKVLLSGLPTCDLSKSEHGSTVWNSKMILMSGLSQNALEELSSGRSYEDRIPHFCNMLRFAVLRRDNSLMAIGGRWDSTDGGDPSVDDSSLVRTVLRYAKDVAHLDLKNCKSWNRFLEIHYDRVGKDGIFSHKEVTVLYVPDLSECLPSLDAWRDQWLAHKKTFFEREQLQTLRKQKSGENKTGTQGSHSDKVEDVKDAKGQGLPHENKETSLSGEVTHVHNDELHGSNDKGNVAEKDCQMTDQNVRNKEGLESVQGGSDLMKEDKQESMQTVDTIVPGKKKIVRKVVKQKVAKKDNLETAGKQADLLGGKDSGEKPADPEVPGQQDSSSANVSEIKTFKRKKIIKKVVVGKAAERVDGQLMPEGIQGKSLNELECAEDKASFKPDGGNTMVAQCAGAKTAVKKKIIRRVPKKKASAKDGNNDATDAGTKKGNVKDEKLIQDNNEDQIKEAQTSGINSKQSTDMNIGNYISSTIETEAVNAEKQEKKIEMRADQVDVSESKTGIDRQKIPEGDDHAKAKEREHLKDEKERRGRDEKDDSNKLKKELKEKRSSDEAPRHPGLIIQTKGSKDLKLQSLSLSLDSLLDYNEKATEESTFELSLFAESLYEMLQYEMGSRLLTFLQKLRVRFVSKRNQRKRQREEDCTKKGEEKPTGRRQKRDGTIEDVKFNKTETDEVVSPEGKGSIVNETTTPFVTEDVKKNETNEEEDPEEVEELSDVPQHDLANEKNSQVGKMDVDVKSRKDAVGPKDQKDTANVVAQQTKPDLVQGSEEKIGKTDINNQGRNKVDKDLLQAFRFFDRNRVGYIRVEDMRFIIHNLGKFLSHRDVKELVQSALLESNTGRDDRILYDKLVNISDMLNQ</sequence>
<reference evidence="5" key="1">
    <citation type="submission" date="2025-08" db="UniProtKB">
        <authorList>
            <consortium name="RefSeq"/>
        </authorList>
    </citation>
    <scope>IDENTIFICATION</scope>
    <source>
        <tissue evidence="5">Leaves</tissue>
    </source>
</reference>
<feature type="region of interest" description="Disordered" evidence="2">
    <location>
        <begin position="389"/>
        <end position="512"/>
    </location>
</feature>
<dbReference type="InterPro" id="IPR045353">
    <property type="entry name" value="LAIKA"/>
</dbReference>
<feature type="region of interest" description="Disordered" evidence="2">
    <location>
        <begin position="1"/>
        <end position="110"/>
    </location>
</feature>
<accession>A0ABM4VRQ5</accession>
<dbReference type="PANTHER" id="PTHR14304">
    <property type="entry name" value="CELL DIVISION CYCLE AND APOPTOSIS REGULATOR PROTEIN"/>
    <property type="match status" value="1"/>
</dbReference>
<organism evidence="4 5">
    <name type="scientific">Coffea arabica</name>
    <name type="common">Arabian coffee</name>
    <dbReference type="NCBI Taxonomy" id="13443"/>
    <lineage>
        <taxon>Eukaryota</taxon>
        <taxon>Viridiplantae</taxon>
        <taxon>Streptophyta</taxon>
        <taxon>Embryophyta</taxon>
        <taxon>Tracheophyta</taxon>
        <taxon>Spermatophyta</taxon>
        <taxon>Magnoliopsida</taxon>
        <taxon>eudicotyledons</taxon>
        <taxon>Gunneridae</taxon>
        <taxon>Pentapetalae</taxon>
        <taxon>asterids</taxon>
        <taxon>lamiids</taxon>
        <taxon>Gentianales</taxon>
        <taxon>Rubiaceae</taxon>
        <taxon>Ixoroideae</taxon>
        <taxon>Gardenieae complex</taxon>
        <taxon>Bertiereae - Coffeeae clade</taxon>
        <taxon>Coffeeae</taxon>
        <taxon>Coffea</taxon>
    </lineage>
</organism>
<dbReference type="Proteomes" id="UP001652660">
    <property type="component" value="Chromosome 9e"/>
</dbReference>
<dbReference type="PANTHER" id="PTHR14304:SF11">
    <property type="entry name" value="SAP DOMAIN-CONTAINING PROTEIN"/>
    <property type="match status" value="1"/>
</dbReference>
<dbReference type="RefSeq" id="XP_071922202.1">
    <property type="nucleotide sequence ID" value="XM_072066101.1"/>
</dbReference>
<feature type="compositionally biased region" description="Polar residues" evidence="2">
    <location>
        <begin position="906"/>
        <end position="916"/>
    </location>
</feature>
<feature type="region of interest" description="Disordered" evidence="2">
    <location>
        <begin position="989"/>
        <end position="1045"/>
    </location>
</feature>
<feature type="compositionally biased region" description="Gly residues" evidence="2">
    <location>
        <begin position="35"/>
        <end position="44"/>
    </location>
</feature>
<feature type="compositionally biased region" description="Basic and acidic residues" evidence="2">
    <location>
        <begin position="1314"/>
        <end position="1332"/>
    </location>
</feature>
<protein>
    <submittedName>
        <fullName evidence="5">Protein SHORT ROOT IN SALT MEDIUM 1 isoform X1</fullName>
    </submittedName>
</protein>
<dbReference type="Pfam" id="PF19256">
    <property type="entry name" value="LAIKA"/>
    <property type="match status" value="1"/>
</dbReference>
<dbReference type="SUPFAM" id="SSF47473">
    <property type="entry name" value="EF-hand"/>
    <property type="match status" value="1"/>
</dbReference>
<feature type="region of interest" description="Disordered" evidence="2">
    <location>
        <begin position="874"/>
        <end position="917"/>
    </location>
</feature>
<feature type="compositionally biased region" description="Polar residues" evidence="2">
    <location>
        <begin position="1031"/>
        <end position="1045"/>
    </location>
</feature>
<proteinExistence type="predicted"/>
<dbReference type="InterPro" id="IPR025224">
    <property type="entry name" value="CCAR1/CCAR2"/>
</dbReference>
<dbReference type="InterPro" id="IPR002048">
    <property type="entry name" value="EF_hand_dom"/>
</dbReference>
<feature type="compositionally biased region" description="Gly residues" evidence="2">
    <location>
        <begin position="63"/>
        <end position="72"/>
    </location>
</feature>
<dbReference type="SMART" id="SM01122">
    <property type="entry name" value="DBC1"/>
    <property type="match status" value="1"/>
</dbReference>
<dbReference type="Gene3D" id="1.10.238.10">
    <property type="entry name" value="EF-hand"/>
    <property type="match status" value="1"/>
</dbReference>
<feature type="compositionally biased region" description="Basic and acidic residues" evidence="2">
    <location>
        <begin position="1066"/>
        <end position="1138"/>
    </location>
</feature>
<dbReference type="Pfam" id="PF14443">
    <property type="entry name" value="DBC1"/>
    <property type="match status" value="1"/>
</dbReference>
<gene>
    <name evidence="5" type="primary">LOC113709510</name>
</gene>